<comment type="caution">
    <text evidence="12">Lacks conserved residue(s) required for the propagation of feature annotation.</text>
</comment>
<dbReference type="InterPro" id="IPR011257">
    <property type="entry name" value="DNA_glycosylase"/>
</dbReference>
<dbReference type="InterPro" id="IPR023170">
    <property type="entry name" value="HhH_base_excis_C"/>
</dbReference>
<dbReference type="GO" id="GO:0051539">
    <property type="term" value="F:4 iron, 4 sulfur cluster binding"/>
    <property type="evidence" value="ECO:0007669"/>
    <property type="project" value="UniProtKB-KW"/>
</dbReference>
<keyword evidence="12" id="KW-0496">Mitochondrion</keyword>
<dbReference type="EC" id="3.2.2.-" evidence="12"/>
<keyword evidence="16" id="KW-1185">Reference proteome</keyword>
<dbReference type="FunFam" id="1.10.1670.10:FF:000003">
    <property type="entry name" value="Endonuclease III homolog"/>
    <property type="match status" value="1"/>
</dbReference>
<keyword evidence="9 12" id="KW-0234">DNA repair</keyword>
<keyword evidence="2" id="KW-0004">4Fe-4S</keyword>
<comment type="catalytic activity">
    <reaction evidence="12">
        <text>2'-deoxyribonucleotide-(2'-deoxyribose 5'-phosphate)-2'-deoxyribonucleotide-DNA = a 3'-end 2'-deoxyribonucleotide-(2,3-dehydro-2,3-deoxyribose 5'-phosphate)-DNA + a 5'-end 5'-phospho-2'-deoxyribonucleoside-DNA + H(+)</text>
        <dbReference type="Rhea" id="RHEA:66592"/>
        <dbReference type="Rhea" id="RHEA-COMP:13180"/>
        <dbReference type="Rhea" id="RHEA-COMP:16897"/>
        <dbReference type="Rhea" id="RHEA-COMP:17067"/>
        <dbReference type="ChEBI" id="CHEBI:15378"/>
        <dbReference type="ChEBI" id="CHEBI:136412"/>
        <dbReference type="ChEBI" id="CHEBI:157695"/>
        <dbReference type="ChEBI" id="CHEBI:167181"/>
        <dbReference type="EC" id="4.2.99.18"/>
    </reaction>
</comment>
<keyword evidence="7" id="KW-0408">Iron</keyword>
<keyword evidence="12" id="KW-0539">Nucleus</keyword>
<dbReference type="GO" id="GO:0006289">
    <property type="term" value="P:nucleotide-excision repair"/>
    <property type="evidence" value="ECO:0007669"/>
    <property type="project" value="TreeGrafter"/>
</dbReference>
<keyword evidence="8" id="KW-0411">Iron-sulfur</keyword>
<sequence length="467" mass="52369">MSSPVSSTTSPYFTRGTVNTSTTNKIMERKLKARSKSRSEIKQRAPATSDSSQTASSVSASISKSSIKAISRRGQMKNLPNKVDHSNDLSQASSAKTKRRCTRAGLKKELNKDVTVKCNDVNDSQSEHKVKKSRKMHIKIEFENDADRLSKQSLNDSDSGHLASDKIKLEPVEMSLDTIKQECISPTKIESQNWEGSSIKGEDGYFHVYSSPEKKDVSLWQPKLWREHYANIVQMRKARDAPVDTMGCDVISDYKANPQDYRYQVLVSLMLSSQTKDQVTSAAMARLRQHGCSVRNILNTSDEELGRLIYPVGFWKKKVDYIKRASAVLADKYNGDIPDTIKDLCSLPGVGPKMAHLAMKCAWQTITGIGVDTHVHRITNRLNWFRKQTKDPEETRKALEEWLPRELWSEINHLLVGFGQQTCLPVGPKCSECLNKSICPIGRTAKTSPAKKKIDFEVKEEVGEGAS</sequence>
<dbReference type="GO" id="GO:0005739">
    <property type="term" value="C:mitochondrion"/>
    <property type="evidence" value="ECO:0007669"/>
    <property type="project" value="UniProtKB-SubCell"/>
</dbReference>
<dbReference type="GO" id="GO:0006285">
    <property type="term" value="P:base-excision repair, AP site formation"/>
    <property type="evidence" value="ECO:0007669"/>
    <property type="project" value="UniProtKB-UniRule"/>
</dbReference>
<dbReference type="EC" id="4.2.99.18" evidence="12"/>
<evidence type="ECO:0000256" key="10">
    <source>
        <dbReference type="ARBA" id="ARBA00023239"/>
    </source>
</evidence>
<dbReference type="PANTHER" id="PTHR43286">
    <property type="entry name" value="ENDONUCLEASE III-LIKE PROTEIN 1"/>
    <property type="match status" value="1"/>
</dbReference>
<dbReference type="InterPro" id="IPR003265">
    <property type="entry name" value="HhH-GPD_domain"/>
</dbReference>
<reference evidence="15 16" key="1">
    <citation type="journal article" date="2021" name="Elife">
        <title>Chloroplast acquisition without the gene transfer in kleptoplastic sea slugs, Plakobranchus ocellatus.</title>
        <authorList>
            <person name="Maeda T."/>
            <person name="Takahashi S."/>
            <person name="Yoshida T."/>
            <person name="Shimamura S."/>
            <person name="Takaki Y."/>
            <person name="Nagai Y."/>
            <person name="Toyoda A."/>
            <person name="Suzuki Y."/>
            <person name="Arimoto A."/>
            <person name="Ishii H."/>
            <person name="Satoh N."/>
            <person name="Nishiyama T."/>
            <person name="Hasebe M."/>
            <person name="Maruyama T."/>
            <person name="Minagawa J."/>
            <person name="Obokata J."/>
            <person name="Shigenobu S."/>
        </authorList>
    </citation>
    <scope>NUCLEOTIDE SEQUENCE [LARGE SCALE GENOMIC DNA]</scope>
</reference>
<dbReference type="Gene3D" id="1.10.1670.10">
    <property type="entry name" value="Helix-hairpin-Helix base-excision DNA repair enzymes (C-terminal)"/>
    <property type="match status" value="1"/>
</dbReference>
<dbReference type="Pfam" id="PF00633">
    <property type="entry name" value="HHH"/>
    <property type="match status" value="1"/>
</dbReference>
<evidence type="ECO:0000313" key="16">
    <source>
        <dbReference type="Proteomes" id="UP000735302"/>
    </source>
</evidence>
<feature type="domain" description="HhH-GPD" evidence="14">
    <location>
        <begin position="271"/>
        <end position="421"/>
    </location>
</feature>
<proteinExistence type="inferred from homology"/>
<dbReference type="GO" id="GO:0046872">
    <property type="term" value="F:metal ion binding"/>
    <property type="evidence" value="ECO:0007669"/>
    <property type="project" value="UniProtKB-KW"/>
</dbReference>
<dbReference type="SUPFAM" id="SSF48150">
    <property type="entry name" value="DNA-glycosylase"/>
    <property type="match status" value="1"/>
</dbReference>
<dbReference type="SMART" id="SM00478">
    <property type="entry name" value="ENDO3c"/>
    <property type="match status" value="1"/>
</dbReference>
<organism evidence="15 16">
    <name type="scientific">Plakobranchus ocellatus</name>
    <dbReference type="NCBI Taxonomy" id="259542"/>
    <lineage>
        <taxon>Eukaryota</taxon>
        <taxon>Metazoa</taxon>
        <taxon>Spiralia</taxon>
        <taxon>Lophotrochozoa</taxon>
        <taxon>Mollusca</taxon>
        <taxon>Gastropoda</taxon>
        <taxon>Heterobranchia</taxon>
        <taxon>Euthyneura</taxon>
        <taxon>Panpulmonata</taxon>
        <taxon>Sacoglossa</taxon>
        <taxon>Placobranchoidea</taxon>
        <taxon>Plakobranchidae</taxon>
        <taxon>Plakobranchus</taxon>
    </lineage>
</organism>
<evidence type="ECO:0000256" key="5">
    <source>
        <dbReference type="ARBA" id="ARBA00022801"/>
    </source>
</evidence>
<dbReference type="Gene3D" id="1.10.340.30">
    <property type="entry name" value="Hypothetical protein, domain 2"/>
    <property type="match status" value="1"/>
</dbReference>
<keyword evidence="10 12" id="KW-0456">Lyase</keyword>
<evidence type="ECO:0000256" key="1">
    <source>
        <dbReference type="ARBA" id="ARBA00008343"/>
    </source>
</evidence>
<comment type="function">
    <text evidence="12">Bifunctional DNA N-glycosylase with associated apurinic/apyrimidinic (AP) lyase function that catalyzes the first step in base excision repair (BER), the primary repair pathway for the repair of oxidative DNA damage. The DNA N-glycosylase activity releases the damaged DNA base from DNA by cleaving the N-glycosidic bond, leaving an AP site. The AP lyase activity cleaves the phosphodiester bond 3' to the AP site by a beta-elimination. Primarily recognizes and repairs oxidative base damage of pyrimidines.</text>
</comment>
<comment type="subcellular location">
    <subcellularLocation>
        <location evidence="12">Nucleus</location>
    </subcellularLocation>
    <subcellularLocation>
        <location evidence="12">Mitochondrion</location>
    </subcellularLocation>
</comment>
<dbReference type="PANTHER" id="PTHR43286:SF1">
    <property type="entry name" value="ENDONUCLEASE III-LIKE PROTEIN 1"/>
    <property type="match status" value="1"/>
</dbReference>
<comment type="caution">
    <text evidence="15">The sequence shown here is derived from an EMBL/GenBank/DDBJ whole genome shotgun (WGS) entry which is preliminary data.</text>
</comment>
<dbReference type="AlphaFoldDB" id="A0AAV4DTL2"/>
<evidence type="ECO:0000256" key="3">
    <source>
        <dbReference type="ARBA" id="ARBA00022723"/>
    </source>
</evidence>
<dbReference type="CDD" id="cd00056">
    <property type="entry name" value="ENDO3c"/>
    <property type="match status" value="1"/>
</dbReference>
<dbReference type="InterPro" id="IPR000445">
    <property type="entry name" value="HhH_motif"/>
</dbReference>
<dbReference type="FunFam" id="1.10.340.30:FF:000005">
    <property type="entry name" value="Endonuclease III-like protein 1"/>
    <property type="match status" value="1"/>
</dbReference>
<keyword evidence="5 12" id="KW-0378">Hydrolase</keyword>
<keyword evidence="15" id="KW-0540">Nuclease</keyword>
<dbReference type="EMBL" id="BLXT01008339">
    <property type="protein sequence ID" value="GFO47672.1"/>
    <property type="molecule type" value="Genomic_DNA"/>
</dbReference>
<protein>
    <recommendedName>
        <fullName evidence="12">Endonuclease III homolog</fullName>
        <ecNumber evidence="12">3.2.2.-</ecNumber>
        <ecNumber evidence="12">4.2.99.18</ecNumber>
    </recommendedName>
    <alternativeName>
        <fullName evidence="12">Bifunctional DNA N-glycosylase/DNA-(apurinic or apyrimidinic site) lyase</fullName>
        <shortName evidence="12">DNA glycosylase/AP lyase</shortName>
    </alternativeName>
</protein>
<dbReference type="InterPro" id="IPR030841">
    <property type="entry name" value="NTH1"/>
</dbReference>
<dbReference type="GO" id="GO:0005634">
    <property type="term" value="C:nucleus"/>
    <property type="evidence" value="ECO:0007669"/>
    <property type="project" value="UniProtKB-SubCell"/>
</dbReference>
<keyword evidence="3" id="KW-0479">Metal-binding</keyword>
<keyword evidence="4 12" id="KW-0227">DNA damage</keyword>
<dbReference type="GO" id="GO:0140078">
    <property type="term" value="F:class I DNA-(apurinic or apyrimidinic site) endonuclease activity"/>
    <property type="evidence" value="ECO:0007669"/>
    <property type="project" value="UniProtKB-EC"/>
</dbReference>
<evidence type="ECO:0000256" key="6">
    <source>
        <dbReference type="ARBA" id="ARBA00022946"/>
    </source>
</evidence>
<evidence type="ECO:0000256" key="4">
    <source>
        <dbReference type="ARBA" id="ARBA00022763"/>
    </source>
</evidence>
<dbReference type="Proteomes" id="UP000735302">
    <property type="component" value="Unassembled WGS sequence"/>
</dbReference>
<dbReference type="GO" id="GO:0000703">
    <property type="term" value="F:oxidized pyrimidine nucleobase lesion DNA N-glycosylase activity"/>
    <property type="evidence" value="ECO:0007669"/>
    <property type="project" value="UniProtKB-UniRule"/>
</dbReference>
<feature type="region of interest" description="Disordered" evidence="13">
    <location>
        <begin position="1"/>
        <end position="101"/>
    </location>
</feature>
<accession>A0AAV4DTL2</accession>
<dbReference type="Pfam" id="PF00730">
    <property type="entry name" value="HhH-GPD"/>
    <property type="match status" value="1"/>
</dbReference>
<comment type="similarity">
    <text evidence="1 12">Belongs to the Nth/MutY family.</text>
</comment>
<keyword evidence="6" id="KW-0809">Transit peptide</keyword>
<feature type="compositionally biased region" description="Low complexity" evidence="13">
    <location>
        <begin position="47"/>
        <end position="69"/>
    </location>
</feature>
<evidence type="ECO:0000256" key="13">
    <source>
        <dbReference type="SAM" id="MobiDB-lite"/>
    </source>
</evidence>
<gene>
    <name evidence="12" type="primary">NTH1</name>
    <name evidence="15" type="ORF">PoB_007417700</name>
</gene>
<evidence type="ECO:0000313" key="15">
    <source>
        <dbReference type="EMBL" id="GFO47672.1"/>
    </source>
</evidence>
<keyword evidence="11 12" id="KW-0326">Glycosidase</keyword>
<keyword evidence="15" id="KW-0255">Endonuclease</keyword>
<evidence type="ECO:0000256" key="12">
    <source>
        <dbReference type="HAMAP-Rule" id="MF_03183"/>
    </source>
</evidence>
<evidence type="ECO:0000256" key="8">
    <source>
        <dbReference type="ARBA" id="ARBA00023014"/>
    </source>
</evidence>
<name>A0AAV4DTL2_9GAST</name>
<evidence type="ECO:0000256" key="7">
    <source>
        <dbReference type="ARBA" id="ARBA00023004"/>
    </source>
</evidence>
<dbReference type="GO" id="GO:0003677">
    <property type="term" value="F:DNA binding"/>
    <property type="evidence" value="ECO:0007669"/>
    <property type="project" value="UniProtKB-UniRule"/>
</dbReference>
<evidence type="ECO:0000256" key="9">
    <source>
        <dbReference type="ARBA" id="ARBA00023204"/>
    </source>
</evidence>
<evidence type="ECO:0000256" key="11">
    <source>
        <dbReference type="ARBA" id="ARBA00023295"/>
    </source>
</evidence>
<evidence type="ECO:0000259" key="14">
    <source>
        <dbReference type="SMART" id="SM00478"/>
    </source>
</evidence>
<dbReference type="HAMAP" id="MF_03183">
    <property type="entry name" value="Endonuclease_III_Nth"/>
    <property type="match status" value="1"/>
</dbReference>
<feature type="compositionally biased region" description="Polar residues" evidence="13">
    <location>
        <begin position="1"/>
        <end position="25"/>
    </location>
</feature>
<evidence type="ECO:0000256" key="2">
    <source>
        <dbReference type="ARBA" id="ARBA00022485"/>
    </source>
</evidence>